<dbReference type="AlphaFoldDB" id="A0A919JKT2"/>
<feature type="compositionally biased region" description="Low complexity" evidence="1">
    <location>
        <begin position="342"/>
        <end position="352"/>
    </location>
</feature>
<name>A0A919JKT2_9ACTN</name>
<protein>
    <recommendedName>
        <fullName evidence="4">CU044_5270 family protein</fullName>
    </recommendedName>
</protein>
<accession>A0A919JKT2</accession>
<feature type="region of interest" description="Disordered" evidence="1">
    <location>
        <begin position="320"/>
        <end position="352"/>
    </location>
</feature>
<sequence length="373" mass="39622">MTHLDPHTAHARPATPAADAGPAAADDRGSRSRWWIVTGALIAVGTITAAGTQLPRRAIDTMPNLHWQASNAATAPSVPAADGTTGTASSSVSPARLLQIADHVIAAPYEASRGRFDYVEVRRWETEPTTGGASPASRLPTSVRHLGAWTDNQGSGRSYALDETHGCTPERDEMWTQPEAAPWDGPLSSNPDAVRRQLLGPPPNTGIDLFGQISELFAARVVPLPTRRGVLRMLAGQPHTVVREGAFDPSGRMGITVTTTVTTPAPPPYASYSRTLIFDPATGDLLAASSTDPDAGVAHPAVAPWQRPGFRTYAQYLNRRHTKDRSTPQPRCSEHTEALRPAGSSSTATSNRAAAHTVFSILAEGTSHPGVRR</sequence>
<gene>
    <name evidence="2" type="ORF">Ani05nite_50220</name>
</gene>
<organism evidence="2 3">
    <name type="scientific">Actinoplanes nipponensis</name>
    <dbReference type="NCBI Taxonomy" id="135950"/>
    <lineage>
        <taxon>Bacteria</taxon>
        <taxon>Bacillati</taxon>
        <taxon>Actinomycetota</taxon>
        <taxon>Actinomycetes</taxon>
        <taxon>Micromonosporales</taxon>
        <taxon>Micromonosporaceae</taxon>
        <taxon>Actinoplanes</taxon>
    </lineage>
</organism>
<feature type="region of interest" description="Disordered" evidence="1">
    <location>
        <begin position="1"/>
        <end position="29"/>
    </location>
</feature>
<proteinExistence type="predicted"/>
<dbReference type="RefSeq" id="WP_203772087.1">
    <property type="nucleotide sequence ID" value="NZ_BAAAYJ010000099.1"/>
</dbReference>
<keyword evidence="3" id="KW-1185">Reference proteome</keyword>
<dbReference type="EMBL" id="BOMQ01000060">
    <property type="protein sequence ID" value="GIE51488.1"/>
    <property type="molecule type" value="Genomic_DNA"/>
</dbReference>
<reference evidence="2" key="1">
    <citation type="submission" date="2021-01" db="EMBL/GenBank/DDBJ databases">
        <title>Whole genome shotgun sequence of Actinoplanes nipponensis NBRC 14063.</title>
        <authorList>
            <person name="Komaki H."/>
            <person name="Tamura T."/>
        </authorList>
    </citation>
    <scope>NUCLEOTIDE SEQUENCE</scope>
    <source>
        <strain evidence="2">NBRC 14063</strain>
    </source>
</reference>
<evidence type="ECO:0000256" key="1">
    <source>
        <dbReference type="SAM" id="MobiDB-lite"/>
    </source>
</evidence>
<comment type="caution">
    <text evidence="2">The sequence shown here is derived from an EMBL/GenBank/DDBJ whole genome shotgun (WGS) entry which is preliminary data.</text>
</comment>
<evidence type="ECO:0000313" key="2">
    <source>
        <dbReference type="EMBL" id="GIE51488.1"/>
    </source>
</evidence>
<evidence type="ECO:0008006" key="4">
    <source>
        <dbReference type="Google" id="ProtNLM"/>
    </source>
</evidence>
<feature type="compositionally biased region" description="Low complexity" evidence="1">
    <location>
        <begin position="11"/>
        <end position="24"/>
    </location>
</feature>
<dbReference type="Proteomes" id="UP000647172">
    <property type="component" value="Unassembled WGS sequence"/>
</dbReference>
<evidence type="ECO:0000313" key="3">
    <source>
        <dbReference type="Proteomes" id="UP000647172"/>
    </source>
</evidence>